<proteinExistence type="predicted"/>
<gene>
    <name evidence="6" type="ORF">PPACK8108_LOCUS25825</name>
</gene>
<dbReference type="InterPro" id="IPR043451">
    <property type="entry name" value="Myocardin-like"/>
</dbReference>
<evidence type="ECO:0000313" key="6">
    <source>
        <dbReference type="EMBL" id="CAH7690470.1"/>
    </source>
</evidence>
<keyword evidence="3" id="KW-0539">Nucleus</keyword>
<comment type="caution">
    <text evidence="6">The sequence shown here is derived from an EMBL/GenBank/DDBJ whole genome shotgun (WGS) entry which is preliminary data.</text>
</comment>
<protein>
    <recommendedName>
        <fullName evidence="8">RPEL repeat protein</fullName>
    </recommendedName>
</protein>
<dbReference type="EMBL" id="CALTRL010006299">
    <property type="protein sequence ID" value="CAH7690470.1"/>
    <property type="molecule type" value="Genomic_DNA"/>
</dbReference>
<evidence type="ECO:0008006" key="8">
    <source>
        <dbReference type="Google" id="ProtNLM"/>
    </source>
</evidence>
<dbReference type="Pfam" id="PF02755">
    <property type="entry name" value="RPEL"/>
    <property type="match status" value="2"/>
</dbReference>
<evidence type="ECO:0000256" key="4">
    <source>
        <dbReference type="PROSITE-ProRule" id="PRU00401"/>
    </source>
</evidence>
<sequence length="167" mass="18818">MFAGSVLRQTHTPLYHDPFLFDCLHFLSLSLSFDNTDTNQDDSISSIDPSGVVKADDGLNGNLDEQLKFRSSEKLVDTTDIGTSETEKANRLEKLLAHRPKKSELVEKNVLRTTANLDPSLQAKQIELAKNQLEDKLNTDLSHRPEPEELVKAGILTEEDREEFKKP</sequence>
<evidence type="ECO:0000256" key="3">
    <source>
        <dbReference type="ARBA" id="ARBA00023242"/>
    </source>
</evidence>
<dbReference type="GO" id="GO:0045944">
    <property type="term" value="P:positive regulation of transcription by RNA polymerase II"/>
    <property type="evidence" value="ECO:0007669"/>
    <property type="project" value="TreeGrafter"/>
</dbReference>
<feature type="region of interest" description="Disordered" evidence="5">
    <location>
        <begin position="138"/>
        <end position="167"/>
    </location>
</feature>
<dbReference type="PANTHER" id="PTHR22793">
    <property type="entry name" value="MYOCARDIN-RELATED TRANSCRIPTION FACTOR-RELATED"/>
    <property type="match status" value="1"/>
</dbReference>
<dbReference type="Proteomes" id="UP001153365">
    <property type="component" value="Unassembled WGS sequence"/>
</dbReference>
<dbReference type="PROSITE" id="PS51073">
    <property type="entry name" value="RPEL"/>
    <property type="match status" value="2"/>
</dbReference>
<evidence type="ECO:0000256" key="2">
    <source>
        <dbReference type="ARBA" id="ARBA00022737"/>
    </source>
</evidence>
<dbReference type="SMART" id="SM00707">
    <property type="entry name" value="RPEL"/>
    <property type="match status" value="2"/>
</dbReference>
<accession>A0AAV0BUQ0</accession>
<evidence type="ECO:0000313" key="7">
    <source>
        <dbReference type="Proteomes" id="UP001153365"/>
    </source>
</evidence>
<keyword evidence="7" id="KW-1185">Reference proteome</keyword>
<dbReference type="AlphaFoldDB" id="A0AAV0BUQ0"/>
<reference evidence="6" key="1">
    <citation type="submission" date="2022-06" db="EMBL/GenBank/DDBJ databases">
        <authorList>
            <consortium name="SYNGENTA / RWTH Aachen University"/>
        </authorList>
    </citation>
    <scope>NUCLEOTIDE SEQUENCE</scope>
</reference>
<evidence type="ECO:0000256" key="1">
    <source>
        <dbReference type="ARBA" id="ARBA00004123"/>
    </source>
</evidence>
<dbReference type="GO" id="GO:0005634">
    <property type="term" value="C:nucleus"/>
    <property type="evidence" value="ECO:0007669"/>
    <property type="project" value="UniProtKB-SubCell"/>
</dbReference>
<name>A0AAV0BUQ0_PHAPC</name>
<dbReference type="GO" id="GO:0003713">
    <property type="term" value="F:transcription coactivator activity"/>
    <property type="evidence" value="ECO:0007669"/>
    <property type="project" value="TreeGrafter"/>
</dbReference>
<dbReference type="Gene3D" id="6.10.150.10">
    <property type="match status" value="1"/>
</dbReference>
<comment type="subcellular location">
    <subcellularLocation>
        <location evidence="1">Nucleus</location>
    </subcellularLocation>
</comment>
<feature type="repeat" description="RPEL" evidence="4">
    <location>
        <begin position="90"/>
        <end position="115"/>
    </location>
</feature>
<dbReference type="PANTHER" id="PTHR22793:SF12">
    <property type="entry name" value="MYOCARDIN-RELATED TRANSCRIPTION FACTOR, ISOFORM H"/>
    <property type="match status" value="1"/>
</dbReference>
<feature type="repeat" description="RPEL" evidence="4">
    <location>
        <begin position="135"/>
        <end position="160"/>
    </location>
</feature>
<dbReference type="InterPro" id="IPR004018">
    <property type="entry name" value="RPEL_repeat"/>
</dbReference>
<evidence type="ECO:0000256" key="5">
    <source>
        <dbReference type="SAM" id="MobiDB-lite"/>
    </source>
</evidence>
<keyword evidence="2" id="KW-0677">Repeat</keyword>
<feature type="compositionally biased region" description="Basic and acidic residues" evidence="5">
    <location>
        <begin position="138"/>
        <end position="151"/>
    </location>
</feature>
<organism evidence="6 7">
    <name type="scientific">Phakopsora pachyrhizi</name>
    <name type="common">Asian soybean rust disease fungus</name>
    <dbReference type="NCBI Taxonomy" id="170000"/>
    <lineage>
        <taxon>Eukaryota</taxon>
        <taxon>Fungi</taxon>
        <taxon>Dikarya</taxon>
        <taxon>Basidiomycota</taxon>
        <taxon>Pucciniomycotina</taxon>
        <taxon>Pucciniomycetes</taxon>
        <taxon>Pucciniales</taxon>
        <taxon>Phakopsoraceae</taxon>
        <taxon>Phakopsora</taxon>
    </lineage>
</organism>